<comment type="caution">
    <text evidence="1">The sequence shown here is derived from an EMBL/GenBank/DDBJ whole genome shotgun (WGS) entry which is preliminary data.</text>
</comment>
<dbReference type="EMBL" id="JBHUKU010000004">
    <property type="protein sequence ID" value="MFD2458882.1"/>
    <property type="molecule type" value="Genomic_DNA"/>
</dbReference>
<reference evidence="2" key="1">
    <citation type="journal article" date="2019" name="Int. J. Syst. Evol. Microbiol.">
        <title>The Global Catalogue of Microorganisms (GCM) 10K type strain sequencing project: providing services to taxonomists for standard genome sequencing and annotation.</title>
        <authorList>
            <consortium name="The Broad Institute Genomics Platform"/>
            <consortium name="The Broad Institute Genome Sequencing Center for Infectious Disease"/>
            <person name="Wu L."/>
            <person name="Ma J."/>
        </authorList>
    </citation>
    <scope>NUCLEOTIDE SEQUENCE [LARGE SCALE GENOMIC DNA]</scope>
    <source>
        <strain evidence="2">CGMCC 4.7643</strain>
    </source>
</reference>
<evidence type="ECO:0000313" key="2">
    <source>
        <dbReference type="Proteomes" id="UP001597419"/>
    </source>
</evidence>
<gene>
    <name evidence="1" type="ORF">ACFSYJ_09725</name>
</gene>
<evidence type="ECO:0000313" key="1">
    <source>
        <dbReference type="EMBL" id="MFD2458882.1"/>
    </source>
</evidence>
<dbReference type="Pfam" id="PF14103">
    <property type="entry name" value="DUF4276"/>
    <property type="match status" value="1"/>
</dbReference>
<proteinExistence type="predicted"/>
<sequence>MLEEPSAEVAVRVLVPKIIPGVDFTTVAFTSKNELLRKLPGRLRGCAVGMPFTGSKIVVLVDRDAEDCVRLKKTLDDIVVASGLRTASAVRCRESGDVLLRIVVEELEAWFFGDVPAIRKAYPRVPANLGDQVKYRDPDAISGGTWEALETVLQRHGYHRERLRKLTAAAEIAPHMDVENNRSQSFQVFRDGLRRLVSEEK</sequence>
<dbReference type="InterPro" id="IPR025455">
    <property type="entry name" value="DUF4276"/>
</dbReference>
<keyword evidence="2" id="KW-1185">Reference proteome</keyword>
<accession>A0ABW5GCQ4</accession>
<protein>
    <submittedName>
        <fullName evidence="1">DUF4276 family protein</fullName>
    </submittedName>
</protein>
<organism evidence="1 2">
    <name type="scientific">Amycolatopsis samaneae</name>
    <dbReference type="NCBI Taxonomy" id="664691"/>
    <lineage>
        <taxon>Bacteria</taxon>
        <taxon>Bacillati</taxon>
        <taxon>Actinomycetota</taxon>
        <taxon>Actinomycetes</taxon>
        <taxon>Pseudonocardiales</taxon>
        <taxon>Pseudonocardiaceae</taxon>
        <taxon>Amycolatopsis</taxon>
    </lineage>
</organism>
<dbReference type="RefSeq" id="WP_345388241.1">
    <property type="nucleotide sequence ID" value="NZ_BAABHG010000002.1"/>
</dbReference>
<dbReference type="Proteomes" id="UP001597419">
    <property type="component" value="Unassembled WGS sequence"/>
</dbReference>
<name>A0ABW5GCQ4_9PSEU</name>